<reference evidence="2" key="2">
    <citation type="submission" date="2020-05" db="UniProtKB">
        <authorList>
            <consortium name="EnsemblMetazoa"/>
        </authorList>
    </citation>
    <scope>IDENTIFICATION</scope>
    <source>
        <strain evidence="2">A-37</strain>
    </source>
</reference>
<keyword evidence="1" id="KW-0812">Transmembrane</keyword>
<dbReference type="EnsemblMetazoa" id="ACUA016404-RA">
    <property type="protein sequence ID" value="ACUA016404-PA"/>
    <property type="gene ID" value="ACUA016404"/>
</dbReference>
<dbReference type="Proteomes" id="UP000075883">
    <property type="component" value="Unassembled WGS sequence"/>
</dbReference>
<keyword evidence="1" id="KW-0472">Membrane</keyword>
<keyword evidence="3" id="KW-1185">Reference proteome</keyword>
<proteinExistence type="predicted"/>
<dbReference type="EMBL" id="AXCM01012537">
    <property type="status" value="NOT_ANNOTATED_CDS"/>
    <property type="molecule type" value="Genomic_DNA"/>
</dbReference>
<keyword evidence="1" id="KW-1133">Transmembrane helix</keyword>
<protein>
    <submittedName>
        <fullName evidence="2">Uncharacterized protein</fullName>
    </submittedName>
</protein>
<sequence length="178" mass="20141">MGPTDVTMTLKATKKPRLPKRTKLTMSLDLLRLLEVGFCYLTGIWLFVSTSVPIPLSIPLSPALEKMVNRAKVEMATDYFPLHLPLTEMDPRRESHLRVAIAIGAYVMWSHYTVKGDTVSDTFSYCSATVLLEIEHRGTRNGSSFREEETPSKRTLAKWMPKQNRKAIIINIIGFGRS</sequence>
<dbReference type="VEuPathDB" id="VectorBase:ACUA016404"/>
<evidence type="ECO:0000313" key="2">
    <source>
        <dbReference type="EnsemblMetazoa" id="ACUA016404-PA"/>
    </source>
</evidence>
<accession>A0A182MEM4</accession>
<evidence type="ECO:0000256" key="1">
    <source>
        <dbReference type="SAM" id="Phobius"/>
    </source>
</evidence>
<feature type="transmembrane region" description="Helical" evidence="1">
    <location>
        <begin position="30"/>
        <end position="48"/>
    </location>
</feature>
<reference evidence="3" key="1">
    <citation type="submission" date="2013-09" db="EMBL/GenBank/DDBJ databases">
        <title>The Genome Sequence of Anopheles culicifacies species A.</title>
        <authorList>
            <consortium name="The Broad Institute Genomics Platform"/>
            <person name="Neafsey D.E."/>
            <person name="Besansky N."/>
            <person name="Howell P."/>
            <person name="Walton C."/>
            <person name="Young S.K."/>
            <person name="Zeng Q."/>
            <person name="Gargeya S."/>
            <person name="Fitzgerald M."/>
            <person name="Haas B."/>
            <person name="Abouelleil A."/>
            <person name="Allen A.W."/>
            <person name="Alvarado L."/>
            <person name="Arachchi H.M."/>
            <person name="Berlin A.M."/>
            <person name="Chapman S.B."/>
            <person name="Gainer-Dewar J."/>
            <person name="Goldberg J."/>
            <person name="Griggs A."/>
            <person name="Gujja S."/>
            <person name="Hansen M."/>
            <person name="Howarth C."/>
            <person name="Imamovic A."/>
            <person name="Ireland A."/>
            <person name="Larimer J."/>
            <person name="McCowan C."/>
            <person name="Murphy C."/>
            <person name="Pearson M."/>
            <person name="Poon T.W."/>
            <person name="Priest M."/>
            <person name="Roberts A."/>
            <person name="Saif S."/>
            <person name="Shea T."/>
            <person name="Sisk P."/>
            <person name="Sykes S."/>
            <person name="Wortman J."/>
            <person name="Nusbaum C."/>
            <person name="Birren B."/>
        </authorList>
    </citation>
    <scope>NUCLEOTIDE SEQUENCE [LARGE SCALE GENOMIC DNA]</scope>
    <source>
        <strain evidence="3">A-37</strain>
    </source>
</reference>
<evidence type="ECO:0000313" key="3">
    <source>
        <dbReference type="Proteomes" id="UP000075883"/>
    </source>
</evidence>
<name>A0A182MEM4_9DIPT</name>
<organism evidence="2 3">
    <name type="scientific">Anopheles culicifacies</name>
    <dbReference type="NCBI Taxonomy" id="139723"/>
    <lineage>
        <taxon>Eukaryota</taxon>
        <taxon>Metazoa</taxon>
        <taxon>Ecdysozoa</taxon>
        <taxon>Arthropoda</taxon>
        <taxon>Hexapoda</taxon>
        <taxon>Insecta</taxon>
        <taxon>Pterygota</taxon>
        <taxon>Neoptera</taxon>
        <taxon>Endopterygota</taxon>
        <taxon>Diptera</taxon>
        <taxon>Nematocera</taxon>
        <taxon>Culicoidea</taxon>
        <taxon>Culicidae</taxon>
        <taxon>Anophelinae</taxon>
        <taxon>Anopheles</taxon>
        <taxon>culicifacies species complex</taxon>
    </lineage>
</organism>
<dbReference type="AlphaFoldDB" id="A0A182MEM4"/>